<name>A0A2P6NB83_9EUKA</name>
<sequence>MERSKGDGVESVDLESVGLIIHRGIVTRLTFCVSKYTRDYPKPTTRERKREEKCSITAFDTCAFSSAEKRSVEGSQGQLL</sequence>
<reference evidence="1 2" key="1">
    <citation type="journal article" date="2018" name="Genome Biol. Evol.">
        <title>Multiple Roots of Fruiting Body Formation in Amoebozoa.</title>
        <authorList>
            <person name="Hillmann F."/>
            <person name="Forbes G."/>
            <person name="Novohradska S."/>
            <person name="Ferling I."/>
            <person name="Riege K."/>
            <person name="Groth M."/>
            <person name="Westermann M."/>
            <person name="Marz M."/>
            <person name="Spaller T."/>
            <person name="Winckler T."/>
            <person name="Schaap P."/>
            <person name="Glockner G."/>
        </authorList>
    </citation>
    <scope>NUCLEOTIDE SEQUENCE [LARGE SCALE GENOMIC DNA]</scope>
    <source>
        <strain evidence="1 2">Jena</strain>
    </source>
</reference>
<dbReference type="AlphaFoldDB" id="A0A2P6NB83"/>
<keyword evidence="2" id="KW-1185">Reference proteome</keyword>
<protein>
    <submittedName>
        <fullName evidence="1">Uncharacterized protein</fullName>
    </submittedName>
</protein>
<dbReference type="EMBL" id="MDYQ01000129">
    <property type="protein sequence ID" value="PRP81214.1"/>
    <property type="molecule type" value="Genomic_DNA"/>
</dbReference>
<evidence type="ECO:0000313" key="1">
    <source>
        <dbReference type="EMBL" id="PRP81214.1"/>
    </source>
</evidence>
<proteinExistence type="predicted"/>
<dbReference type="Proteomes" id="UP000241769">
    <property type="component" value="Unassembled WGS sequence"/>
</dbReference>
<accession>A0A2P6NB83</accession>
<comment type="caution">
    <text evidence="1">The sequence shown here is derived from an EMBL/GenBank/DDBJ whole genome shotgun (WGS) entry which is preliminary data.</text>
</comment>
<dbReference type="InParanoid" id="A0A2P6NB83"/>
<organism evidence="1 2">
    <name type="scientific">Planoprotostelium fungivorum</name>
    <dbReference type="NCBI Taxonomy" id="1890364"/>
    <lineage>
        <taxon>Eukaryota</taxon>
        <taxon>Amoebozoa</taxon>
        <taxon>Evosea</taxon>
        <taxon>Variosea</taxon>
        <taxon>Cavosteliida</taxon>
        <taxon>Cavosteliaceae</taxon>
        <taxon>Planoprotostelium</taxon>
    </lineage>
</organism>
<gene>
    <name evidence="1" type="ORF">PROFUN_02048</name>
</gene>
<evidence type="ECO:0000313" key="2">
    <source>
        <dbReference type="Proteomes" id="UP000241769"/>
    </source>
</evidence>